<proteinExistence type="predicted"/>
<feature type="region of interest" description="Disordered" evidence="1">
    <location>
        <begin position="36"/>
        <end position="150"/>
    </location>
</feature>
<feature type="compositionally biased region" description="Basic and acidic residues" evidence="1">
    <location>
        <begin position="41"/>
        <end position="52"/>
    </location>
</feature>
<keyword evidence="4" id="KW-1185">Reference proteome</keyword>
<feature type="chain" id="PRO_5045789621" evidence="2">
    <location>
        <begin position="19"/>
        <end position="150"/>
    </location>
</feature>
<accession>A0ABQ9Y619</accession>
<dbReference type="EMBL" id="JARBJD010000031">
    <property type="protein sequence ID" value="KAK2959185.1"/>
    <property type="molecule type" value="Genomic_DNA"/>
</dbReference>
<protein>
    <submittedName>
        <fullName evidence="3">Uncharacterized protein</fullName>
    </submittedName>
</protein>
<feature type="compositionally biased region" description="Low complexity" evidence="1">
    <location>
        <begin position="120"/>
        <end position="131"/>
    </location>
</feature>
<reference evidence="3 4" key="1">
    <citation type="journal article" date="2022" name="bioRxiv">
        <title>Genomics of Preaxostyla Flagellates Illuminates Evolutionary Transitions and the Path Towards Mitochondrial Loss.</title>
        <authorList>
            <person name="Novak L.V.F."/>
            <person name="Treitli S.C."/>
            <person name="Pyrih J."/>
            <person name="Halakuc P."/>
            <person name="Pipaliya S.V."/>
            <person name="Vacek V."/>
            <person name="Brzon O."/>
            <person name="Soukal P."/>
            <person name="Eme L."/>
            <person name="Dacks J.B."/>
            <person name="Karnkowska A."/>
            <person name="Elias M."/>
            <person name="Hampl V."/>
        </authorList>
    </citation>
    <scope>NUCLEOTIDE SEQUENCE [LARGE SCALE GENOMIC DNA]</scope>
    <source>
        <strain evidence="3">NAU3</strain>
        <tissue evidence="3">Gut</tissue>
    </source>
</reference>
<keyword evidence="2" id="KW-0732">Signal</keyword>
<evidence type="ECO:0000256" key="2">
    <source>
        <dbReference type="SAM" id="SignalP"/>
    </source>
</evidence>
<evidence type="ECO:0000313" key="3">
    <source>
        <dbReference type="EMBL" id="KAK2959185.1"/>
    </source>
</evidence>
<feature type="compositionally biased region" description="Polar residues" evidence="1">
    <location>
        <begin position="89"/>
        <end position="100"/>
    </location>
</feature>
<dbReference type="Proteomes" id="UP001281761">
    <property type="component" value="Unassembled WGS sequence"/>
</dbReference>
<comment type="caution">
    <text evidence="3">The sequence shown here is derived from an EMBL/GenBank/DDBJ whole genome shotgun (WGS) entry which is preliminary data.</text>
</comment>
<gene>
    <name evidence="3" type="ORF">BLNAU_5743</name>
</gene>
<evidence type="ECO:0000256" key="1">
    <source>
        <dbReference type="SAM" id="MobiDB-lite"/>
    </source>
</evidence>
<name>A0ABQ9Y619_9EUKA</name>
<sequence length="150" mass="17490">MIIPLIIILISSFFSSRTDYFRDEPSKVWKTLTNQRATRGSLDRQRIQENERVLQTSQKQPEVKREQSRPKQQAPVSKDRPKVEYPESNFKQPTFSTTASDKYGTKNVEQRSPHSQLSPQQDFQTKTTQTQSVGKNSQTEQGKSNYDRFF</sequence>
<feature type="compositionally biased region" description="Polar residues" evidence="1">
    <location>
        <begin position="132"/>
        <end position="144"/>
    </location>
</feature>
<evidence type="ECO:0000313" key="4">
    <source>
        <dbReference type="Proteomes" id="UP001281761"/>
    </source>
</evidence>
<organism evidence="3 4">
    <name type="scientific">Blattamonas nauphoetae</name>
    <dbReference type="NCBI Taxonomy" id="2049346"/>
    <lineage>
        <taxon>Eukaryota</taxon>
        <taxon>Metamonada</taxon>
        <taxon>Preaxostyla</taxon>
        <taxon>Oxymonadida</taxon>
        <taxon>Blattamonas</taxon>
    </lineage>
</organism>
<feature type="signal peptide" evidence="2">
    <location>
        <begin position="1"/>
        <end position="18"/>
    </location>
</feature>